<dbReference type="Pfam" id="PF06108">
    <property type="entry name" value="DUF952"/>
    <property type="match status" value="1"/>
</dbReference>
<organism evidence="1 2">
    <name type="scientific">Stephania yunnanensis</name>
    <dbReference type="NCBI Taxonomy" id="152371"/>
    <lineage>
        <taxon>Eukaryota</taxon>
        <taxon>Viridiplantae</taxon>
        <taxon>Streptophyta</taxon>
        <taxon>Embryophyta</taxon>
        <taxon>Tracheophyta</taxon>
        <taxon>Spermatophyta</taxon>
        <taxon>Magnoliopsida</taxon>
        <taxon>Ranunculales</taxon>
        <taxon>Menispermaceae</taxon>
        <taxon>Menispermoideae</taxon>
        <taxon>Cissampelideae</taxon>
        <taxon>Stephania</taxon>
    </lineage>
</organism>
<reference evidence="1 2" key="1">
    <citation type="submission" date="2024-01" db="EMBL/GenBank/DDBJ databases">
        <title>Genome assemblies of Stephania.</title>
        <authorList>
            <person name="Yang L."/>
        </authorList>
    </citation>
    <scope>NUCLEOTIDE SEQUENCE [LARGE SCALE GENOMIC DNA]</scope>
    <source>
        <strain evidence="1">YNDBR</strain>
        <tissue evidence="1">Leaf</tissue>
    </source>
</reference>
<dbReference type="EMBL" id="JBBNAF010000003">
    <property type="protein sequence ID" value="KAK9161797.1"/>
    <property type="molecule type" value="Genomic_DNA"/>
</dbReference>
<accession>A0AAP0PZ54</accession>
<dbReference type="PANTHER" id="PTHR34129">
    <property type="entry name" value="BLR1139 PROTEIN"/>
    <property type="match status" value="1"/>
</dbReference>
<dbReference type="Proteomes" id="UP001420932">
    <property type="component" value="Unassembled WGS sequence"/>
</dbReference>
<evidence type="ECO:0008006" key="3">
    <source>
        <dbReference type="Google" id="ProtNLM"/>
    </source>
</evidence>
<keyword evidence="2" id="KW-1185">Reference proteome</keyword>
<dbReference type="PANTHER" id="PTHR34129:SF1">
    <property type="entry name" value="DUF952 DOMAIN-CONTAINING PROTEIN"/>
    <property type="match status" value="1"/>
</dbReference>
<evidence type="ECO:0000313" key="1">
    <source>
        <dbReference type="EMBL" id="KAK9161797.1"/>
    </source>
</evidence>
<dbReference type="AlphaFoldDB" id="A0AAP0PZ54"/>
<proteinExistence type="predicted"/>
<dbReference type="InterPro" id="IPR009297">
    <property type="entry name" value="DUF952"/>
</dbReference>
<comment type="caution">
    <text evidence="1">The sequence shown here is derived from an EMBL/GenBank/DDBJ whole genome shotgun (WGS) entry which is preliminary data.</text>
</comment>
<protein>
    <recommendedName>
        <fullName evidence="3">DUF952 domain-containing protein</fullName>
    </recommendedName>
</protein>
<sequence length="123" mass="13999">MENERPEFVYRISTEEEIERLQKNGSAFGGDIDKSSGFFHLSKIDQVRPILHNFLQGRNDLYLLQVDANKLGDGLVYEAVDGTNFFPRFYGPDRSFSPLPFHAVTKIEKLSFVGGQFSCSLMD</sequence>
<dbReference type="Gene3D" id="3.20.170.20">
    <property type="entry name" value="Protein of unknown function DUF952"/>
    <property type="match status" value="1"/>
</dbReference>
<evidence type="ECO:0000313" key="2">
    <source>
        <dbReference type="Proteomes" id="UP001420932"/>
    </source>
</evidence>
<dbReference type="SUPFAM" id="SSF56399">
    <property type="entry name" value="ADP-ribosylation"/>
    <property type="match status" value="1"/>
</dbReference>
<gene>
    <name evidence="1" type="ORF">Syun_008138</name>
</gene>
<name>A0AAP0PZ54_9MAGN</name>